<proteinExistence type="predicted"/>
<keyword evidence="2" id="KW-1185">Reference proteome</keyword>
<sequence>MLDMGASPLSAVWRPVRGRVVVKMPYDPSDRRGNRWWLHEQLGARIRLEYAGGKWTLARTHLRLVVTGLAERFGHVHVHLDYLENQRCDVRCQEALGNDCVCQCAGQFHGGADYQRSWIQVGETALIAANPATRRAHMLVRPD</sequence>
<name>A0A8J3YSL7_9ACTN</name>
<dbReference type="EMBL" id="BOPF01000030">
    <property type="protein sequence ID" value="GIJ49732.1"/>
    <property type="molecule type" value="Genomic_DNA"/>
</dbReference>
<organism evidence="1 2">
    <name type="scientific">Virgisporangium aliadipatigenens</name>
    <dbReference type="NCBI Taxonomy" id="741659"/>
    <lineage>
        <taxon>Bacteria</taxon>
        <taxon>Bacillati</taxon>
        <taxon>Actinomycetota</taxon>
        <taxon>Actinomycetes</taxon>
        <taxon>Micromonosporales</taxon>
        <taxon>Micromonosporaceae</taxon>
        <taxon>Virgisporangium</taxon>
    </lineage>
</organism>
<evidence type="ECO:0000313" key="2">
    <source>
        <dbReference type="Proteomes" id="UP000619260"/>
    </source>
</evidence>
<comment type="caution">
    <text evidence="1">The sequence shown here is derived from an EMBL/GenBank/DDBJ whole genome shotgun (WGS) entry which is preliminary data.</text>
</comment>
<gene>
    <name evidence="1" type="ORF">Val02_66180</name>
</gene>
<protein>
    <submittedName>
        <fullName evidence="1">Uncharacterized protein</fullName>
    </submittedName>
</protein>
<dbReference type="AlphaFoldDB" id="A0A8J3YSL7"/>
<evidence type="ECO:0000313" key="1">
    <source>
        <dbReference type="EMBL" id="GIJ49732.1"/>
    </source>
</evidence>
<reference evidence="1" key="1">
    <citation type="submission" date="2021-01" db="EMBL/GenBank/DDBJ databases">
        <title>Whole genome shotgun sequence of Virgisporangium aliadipatigenens NBRC 105644.</title>
        <authorList>
            <person name="Komaki H."/>
            <person name="Tamura T."/>
        </authorList>
    </citation>
    <scope>NUCLEOTIDE SEQUENCE</scope>
    <source>
        <strain evidence="1">NBRC 105644</strain>
    </source>
</reference>
<accession>A0A8J3YSL7</accession>
<dbReference type="Proteomes" id="UP000619260">
    <property type="component" value="Unassembled WGS sequence"/>
</dbReference>